<proteinExistence type="predicted"/>
<dbReference type="AlphaFoldDB" id="A0A915HFU5"/>
<sequence>MVTDEKSLCLCQAYIQNTINDSLKCQVETINAIKALSAKALNAMKALNAIKALNVIKALTP</sequence>
<keyword evidence="1" id="KW-1185">Reference proteome</keyword>
<protein>
    <submittedName>
        <fullName evidence="2">Uncharacterized protein</fullName>
    </submittedName>
</protein>
<evidence type="ECO:0000313" key="1">
    <source>
        <dbReference type="Proteomes" id="UP000887565"/>
    </source>
</evidence>
<name>A0A915HFU5_ROMCU</name>
<evidence type="ECO:0000313" key="2">
    <source>
        <dbReference type="WBParaSite" id="nRc.2.0.1.t00165-RA"/>
    </source>
</evidence>
<dbReference type="WBParaSite" id="nRc.2.0.1.t00165-RA">
    <property type="protein sequence ID" value="nRc.2.0.1.t00165-RA"/>
    <property type="gene ID" value="nRc.2.0.1.g00165"/>
</dbReference>
<dbReference type="Proteomes" id="UP000887565">
    <property type="component" value="Unplaced"/>
</dbReference>
<reference evidence="2" key="1">
    <citation type="submission" date="2022-11" db="UniProtKB">
        <authorList>
            <consortium name="WormBaseParasite"/>
        </authorList>
    </citation>
    <scope>IDENTIFICATION</scope>
</reference>
<organism evidence="1 2">
    <name type="scientific">Romanomermis culicivorax</name>
    <name type="common">Nematode worm</name>
    <dbReference type="NCBI Taxonomy" id="13658"/>
    <lineage>
        <taxon>Eukaryota</taxon>
        <taxon>Metazoa</taxon>
        <taxon>Ecdysozoa</taxon>
        <taxon>Nematoda</taxon>
        <taxon>Enoplea</taxon>
        <taxon>Dorylaimia</taxon>
        <taxon>Mermithida</taxon>
        <taxon>Mermithoidea</taxon>
        <taxon>Mermithidae</taxon>
        <taxon>Romanomermis</taxon>
    </lineage>
</organism>
<accession>A0A915HFU5</accession>